<gene>
    <name evidence="2" type="ORF">GKR67_19800</name>
</gene>
<feature type="transmembrane region" description="Helical" evidence="1">
    <location>
        <begin position="89"/>
        <end position="106"/>
    </location>
</feature>
<keyword evidence="1" id="KW-1133">Transmembrane helix</keyword>
<dbReference type="InterPro" id="IPR008407">
    <property type="entry name" value="Brnchd-chn_aa_trnsp_AzlD"/>
</dbReference>
<dbReference type="RefSeq" id="WP_006661987.1">
    <property type="nucleotide sequence ID" value="NZ_CABKTF010000025.1"/>
</dbReference>
<comment type="caution">
    <text evidence="2">The sequence shown here is derived from an EMBL/GenBank/DDBJ whole genome shotgun (WGS) entry which is preliminary data.</text>
</comment>
<keyword evidence="1" id="KW-0812">Transmembrane</keyword>
<accession>A0AAW9VFA9</accession>
<evidence type="ECO:0000313" key="3">
    <source>
        <dbReference type="Proteomes" id="UP000449944"/>
    </source>
</evidence>
<dbReference type="AlphaFoldDB" id="A0AAW9VFA9"/>
<feature type="transmembrane region" description="Helical" evidence="1">
    <location>
        <begin position="6"/>
        <end position="30"/>
    </location>
</feature>
<dbReference type="Proteomes" id="UP000449944">
    <property type="component" value="Unassembled WGS sequence"/>
</dbReference>
<feature type="transmembrane region" description="Helical" evidence="1">
    <location>
        <begin position="42"/>
        <end position="62"/>
    </location>
</feature>
<dbReference type="Pfam" id="PF05437">
    <property type="entry name" value="AzlD"/>
    <property type="match status" value="1"/>
</dbReference>
<evidence type="ECO:0000313" key="2">
    <source>
        <dbReference type="EMBL" id="MTC36813.1"/>
    </source>
</evidence>
<sequence length="107" mass="11669">MMMEHSWLMMSGILILAIGTYLMRASGALLKGRVNLTEQNKALFSAAAIVILFSVAMTATVFSGDELSDFPKIIGVAVAGILTWYRKPFIVIVLSAALMTAALRWLF</sequence>
<protein>
    <submittedName>
        <fullName evidence="2">AzlD domain-containing protein</fullName>
    </submittedName>
</protein>
<keyword evidence="1" id="KW-0472">Membrane</keyword>
<proteinExistence type="predicted"/>
<organism evidence="2 3">
    <name type="scientific">Providencia alcalifaciens</name>
    <dbReference type="NCBI Taxonomy" id="126385"/>
    <lineage>
        <taxon>Bacteria</taxon>
        <taxon>Pseudomonadati</taxon>
        <taxon>Pseudomonadota</taxon>
        <taxon>Gammaproteobacteria</taxon>
        <taxon>Enterobacterales</taxon>
        <taxon>Morganellaceae</taxon>
        <taxon>Providencia</taxon>
    </lineage>
</organism>
<evidence type="ECO:0000256" key="1">
    <source>
        <dbReference type="SAM" id="Phobius"/>
    </source>
</evidence>
<reference evidence="2 3" key="1">
    <citation type="submission" date="2019-10" db="EMBL/GenBank/DDBJ databases">
        <title>Comparative genomic analysis of Providencia.</title>
        <authorList>
            <person name="Yuan C."/>
            <person name="Wei Y."/>
            <person name="Yin Z."/>
        </authorList>
    </citation>
    <scope>NUCLEOTIDE SEQUENCE [LARGE SCALE GENOMIC DNA]</scope>
    <source>
        <strain evidence="3">wls1934</strain>
    </source>
</reference>
<name>A0AAW9VFA9_9GAMM</name>
<dbReference type="EMBL" id="WLUB01000059">
    <property type="protein sequence ID" value="MTC36813.1"/>
    <property type="molecule type" value="Genomic_DNA"/>
</dbReference>